<evidence type="ECO:0000313" key="6">
    <source>
        <dbReference type="EMBL" id="QDY95084.1"/>
    </source>
</evidence>
<evidence type="ECO:0000256" key="3">
    <source>
        <dbReference type="SAM" id="Coils"/>
    </source>
</evidence>
<reference evidence="4 9" key="2">
    <citation type="submission" date="2018-02" db="EMBL/GenBank/DDBJ databases">
        <title>Complete genome sequence of Agrobacterium tumefaciens 1D1609.</title>
        <authorList>
            <person name="Cho S.-T."/>
            <person name="Haryono M."/>
            <person name="Chang H.-H."/>
            <person name="Santos M.N."/>
            <person name="Lai E.-M."/>
            <person name="Kuo C.-H."/>
        </authorList>
    </citation>
    <scope>NUCLEOTIDE SEQUENCE [LARGE SCALE GENOMIC DNA]</scope>
    <source>
        <strain evidence="4 9">1D1609</strain>
    </source>
</reference>
<evidence type="ECO:0000256" key="2">
    <source>
        <dbReference type="HAMAP-Rule" id="MF_00274"/>
    </source>
</evidence>
<dbReference type="EMBL" id="CP122962">
    <property type="protein sequence ID" value="WGM59080.1"/>
    <property type="molecule type" value="Genomic_DNA"/>
</dbReference>
<dbReference type="PIRSF" id="PIRSF004555">
    <property type="entry name" value="UCP004555"/>
    <property type="match status" value="1"/>
</dbReference>
<dbReference type="GO" id="GO:0043590">
    <property type="term" value="C:bacterial nucleoid"/>
    <property type="evidence" value="ECO:0007669"/>
    <property type="project" value="UniProtKB-UniRule"/>
</dbReference>
<reference evidence="7" key="3">
    <citation type="submission" date="2019-04" db="EMBL/GenBank/DDBJ databases">
        <authorList>
            <person name="Chiang H.-Y."/>
            <person name="Huang Y.-Y."/>
            <person name="Chou L."/>
            <person name="Lai E.-M."/>
            <person name="Kuo C.-H."/>
        </authorList>
    </citation>
    <scope>NUCLEOTIDE SEQUENCE</scope>
    <source>
        <strain evidence="7">CFBP5506</strain>
    </source>
</reference>
<dbReference type="RefSeq" id="WP_003507179.1">
    <property type="nucleotide sequence ID" value="NZ_CCAN010000002.1"/>
</dbReference>
<dbReference type="GeneID" id="92924627"/>
<protein>
    <recommendedName>
        <fullName evidence="2">Nucleoid-associated protein At1D1609_00840</fullName>
    </recommendedName>
</protein>
<dbReference type="GO" id="GO:0005829">
    <property type="term" value="C:cytosol"/>
    <property type="evidence" value="ECO:0007669"/>
    <property type="project" value="TreeGrafter"/>
</dbReference>
<accession>A0A024IR83</accession>
<comment type="subunit">
    <text evidence="2">Homodimer.</text>
</comment>
<evidence type="ECO:0000313" key="5">
    <source>
        <dbReference type="EMBL" id="MDR6702663.1"/>
    </source>
</evidence>
<dbReference type="PANTHER" id="PTHR33449:SF1">
    <property type="entry name" value="NUCLEOID-ASSOCIATED PROTEIN YBAB"/>
    <property type="match status" value="1"/>
</dbReference>
<dbReference type="EMBL" id="CP042274">
    <property type="protein sequence ID" value="QDY95084.1"/>
    <property type="molecule type" value="Genomic_DNA"/>
</dbReference>
<dbReference type="GO" id="GO:0003677">
    <property type="term" value="F:DNA binding"/>
    <property type="evidence" value="ECO:0007669"/>
    <property type="project" value="UniProtKB-UniRule"/>
</dbReference>
<organism evidence="7 10">
    <name type="scientific">Agrobacterium tumefaciens</name>
    <dbReference type="NCBI Taxonomy" id="358"/>
    <lineage>
        <taxon>Bacteria</taxon>
        <taxon>Pseudomonadati</taxon>
        <taxon>Pseudomonadota</taxon>
        <taxon>Alphaproteobacteria</taxon>
        <taxon>Hyphomicrobiales</taxon>
        <taxon>Rhizobiaceae</taxon>
        <taxon>Rhizobium/Agrobacterium group</taxon>
        <taxon>Agrobacterium</taxon>
        <taxon>Agrobacterium tumefaciens complex</taxon>
    </lineage>
</organism>
<dbReference type="InterPro" id="IPR036894">
    <property type="entry name" value="YbaB-like_sf"/>
</dbReference>
<evidence type="ECO:0000313" key="9">
    <source>
        <dbReference type="Proteomes" id="UP000237717"/>
    </source>
</evidence>
<dbReference type="Proteomes" id="UP001265315">
    <property type="component" value="Unassembled WGS sequence"/>
</dbReference>
<reference evidence="6 8" key="1">
    <citation type="journal article" date="2017" name="Genome Announc.">
        <title>Draft Genome Sequence of Agrobacterium tumefaciens Biovar 1 Strain 186, Isolated from Walnut.</title>
        <authorList>
            <person name="Poret-Peterson A.T."/>
            <person name="Bhatnagar S."/>
            <person name="McClean A.E."/>
            <person name="Kluepfel D.A."/>
        </authorList>
    </citation>
    <scope>NUCLEOTIDE SEQUENCE [LARGE SCALE GENOMIC DNA]</scope>
    <source>
        <strain evidence="6 8">186</strain>
    </source>
</reference>
<proteinExistence type="inferred from homology"/>
<evidence type="ECO:0000256" key="1">
    <source>
        <dbReference type="ARBA" id="ARBA00023125"/>
    </source>
</evidence>
<sequence>MRDIMGMMGKVKEMQSKMEKVQEEIAALEVEGRAGGGLVTVILNGKGEMRGLKIDPSLFKEDEVEILEDLIVAAHKDAKEKGEAQAQEKMAGLTAGLPLPPGMKFPF</sequence>
<dbReference type="InterPro" id="IPR004401">
    <property type="entry name" value="YbaB/EbfC"/>
</dbReference>
<dbReference type="EMBL" id="JAVDSW010000001">
    <property type="protein sequence ID" value="MDR6702663.1"/>
    <property type="molecule type" value="Genomic_DNA"/>
</dbReference>
<evidence type="ECO:0000313" key="7">
    <source>
        <dbReference type="EMBL" id="WGM59080.1"/>
    </source>
</evidence>
<dbReference type="NCBIfam" id="TIGR00103">
    <property type="entry name" value="DNA_YbaB_EbfC"/>
    <property type="match status" value="1"/>
</dbReference>
<dbReference type="Proteomes" id="UP000237717">
    <property type="component" value="Chromosome I"/>
</dbReference>
<keyword evidence="2" id="KW-0963">Cytoplasm</keyword>
<keyword evidence="1 2" id="KW-0238">DNA-binding</keyword>
<comment type="similarity">
    <text evidence="2">Belongs to the YbaB/EbfC family.</text>
</comment>
<reference evidence="5" key="6">
    <citation type="submission" date="2023-07" db="EMBL/GenBank/DDBJ databases">
        <title>Sorghum-associated microbial communities from plants grown in Nebraska, USA.</title>
        <authorList>
            <person name="Schachtman D."/>
        </authorList>
    </citation>
    <scope>NUCLEOTIDE SEQUENCE</scope>
    <source>
        <strain evidence="5">1457</strain>
    </source>
</reference>
<comment type="subcellular location">
    <subcellularLocation>
        <location evidence="2">Cytoplasm</location>
        <location evidence="2">Nucleoid</location>
    </subcellularLocation>
</comment>
<dbReference type="Gene3D" id="3.30.1310.10">
    <property type="entry name" value="Nucleoid-associated protein YbaB-like domain"/>
    <property type="match status" value="1"/>
</dbReference>
<dbReference type="Proteomes" id="UP000222296">
    <property type="component" value="Chromosome Circular"/>
</dbReference>
<dbReference type="Pfam" id="PF02575">
    <property type="entry name" value="YbaB_DNA_bd"/>
    <property type="match status" value="1"/>
</dbReference>
<keyword evidence="3" id="KW-0175">Coiled coil</keyword>
<dbReference type="PANTHER" id="PTHR33449">
    <property type="entry name" value="NUCLEOID-ASSOCIATED PROTEIN YBAB"/>
    <property type="match status" value="1"/>
</dbReference>
<reference evidence="7" key="5">
    <citation type="submission" date="2023-04" db="EMBL/GenBank/DDBJ databases">
        <title>Complete genome sequence of Agrobacterium salinitolerans CFBP5506.</title>
        <authorList>
            <person name="Yen H.-C."/>
            <person name="Yan X.-H."/>
            <person name="Lai E.-M."/>
            <person name="Kuo C.-H."/>
        </authorList>
    </citation>
    <scope>NUCLEOTIDE SEQUENCE</scope>
    <source>
        <strain evidence="7">CFBP5506</strain>
    </source>
</reference>
<gene>
    <name evidence="4" type="ORF">At1D1609_00840</name>
    <name evidence="7" type="ORF">CFBP5506_12295</name>
    <name evidence="6" type="ORF">CG010_013765</name>
    <name evidence="5" type="ORF">J2W61_002491</name>
</gene>
<dbReference type="SUPFAM" id="SSF82607">
    <property type="entry name" value="YbaB-like"/>
    <property type="match status" value="1"/>
</dbReference>
<dbReference type="EMBL" id="CP026924">
    <property type="protein sequence ID" value="AVH40139.1"/>
    <property type="molecule type" value="Genomic_DNA"/>
</dbReference>
<dbReference type="HAMAP" id="MF_00274">
    <property type="entry name" value="DNA_YbaB_EbfC"/>
    <property type="match status" value="1"/>
</dbReference>
<reference evidence="6" key="4">
    <citation type="submission" date="2019-07" db="EMBL/GenBank/DDBJ databases">
        <authorList>
            <person name="Poret-Peterson A.T."/>
            <person name="Bhatnagar S."/>
            <person name="Chen L."/>
            <person name="McClean A.E."/>
            <person name="Kluepfel D.A."/>
        </authorList>
    </citation>
    <scope>NUCLEOTIDE SEQUENCE</scope>
    <source>
        <strain evidence="6">186</strain>
    </source>
</reference>
<dbReference type="Proteomes" id="UP000305410">
    <property type="component" value="Chromosome Circular"/>
</dbReference>
<dbReference type="AlphaFoldDB" id="A0A024IR83"/>
<evidence type="ECO:0000313" key="8">
    <source>
        <dbReference type="Proteomes" id="UP000222296"/>
    </source>
</evidence>
<dbReference type="OrthoDB" id="9803080at2"/>
<name>A0A024IR83_AGRTU</name>
<dbReference type="eggNOG" id="COG0718">
    <property type="taxonomic scope" value="Bacteria"/>
</dbReference>
<evidence type="ECO:0000313" key="4">
    <source>
        <dbReference type="EMBL" id="AVH40139.1"/>
    </source>
</evidence>
<comment type="function">
    <text evidence="2">Binds to DNA and alters its conformation. May be involved in regulation of gene expression, nucleoid organization and DNA protection.</text>
</comment>
<evidence type="ECO:0000313" key="10">
    <source>
        <dbReference type="Proteomes" id="UP000305410"/>
    </source>
</evidence>
<feature type="coiled-coil region" evidence="3">
    <location>
        <begin position="4"/>
        <end position="31"/>
    </location>
</feature>